<keyword evidence="4" id="KW-0175">Coiled coil</keyword>
<dbReference type="OrthoDB" id="9810636at2"/>
<dbReference type="Proteomes" id="UP000242682">
    <property type="component" value="Unassembled WGS sequence"/>
</dbReference>
<dbReference type="Gene3D" id="3.40.50.1980">
    <property type="entry name" value="Nitrogenase molybdenum iron protein domain"/>
    <property type="match status" value="2"/>
</dbReference>
<dbReference type="PRINTS" id="PR00690">
    <property type="entry name" value="ADHESNFAMILY"/>
</dbReference>
<evidence type="ECO:0000256" key="3">
    <source>
        <dbReference type="RuleBase" id="RU003512"/>
    </source>
</evidence>
<dbReference type="PANTHER" id="PTHR42953">
    <property type="entry name" value="HIGH-AFFINITY ZINC UPTAKE SYSTEM PROTEIN ZNUA-RELATED"/>
    <property type="match status" value="1"/>
</dbReference>
<keyword evidence="8" id="KW-1185">Reference proteome</keyword>
<protein>
    <submittedName>
        <fullName evidence="7">Zinc transport system substrate-binding protein</fullName>
    </submittedName>
</protein>
<dbReference type="RefSeq" id="WP_106533406.1">
    <property type="nucleotide sequence ID" value="NZ_PYAT01000006.1"/>
</dbReference>
<dbReference type="PANTHER" id="PTHR42953:SF8">
    <property type="entry name" value="ZINT DOMAIN-CONTAINING PROTEIN"/>
    <property type="match status" value="1"/>
</dbReference>
<dbReference type="InterPro" id="IPR006127">
    <property type="entry name" value="ZnuA-like"/>
</dbReference>
<dbReference type="EMBL" id="PYAT01000006">
    <property type="protein sequence ID" value="PSL40080.1"/>
    <property type="molecule type" value="Genomic_DNA"/>
</dbReference>
<dbReference type="GO" id="GO:0007155">
    <property type="term" value="P:cell adhesion"/>
    <property type="evidence" value="ECO:0007669"/>
    <property type="project" value="InterPro"/>
</dbReference>
<reference evidence="7 8" key="1">
    <citation type="submission" date="2018-03" db="EMBL/GenBank/DDBJ databases">
        <title>Genomic Encyclopedia of Type Strains, Phase III (KMG-III): the genomes of soil and plant-associated and newly described type strains.</title>
        <authorList>
            <person name="Whitman W."/>
        </authorList>
    </citation>
    <scope>NUCLEOTIDE SEQUENCE [LARGE SCALE GENOMIC DNA]</scope>
    <source>
        <strain evidence="7 8">CGMCC 1.12259</strain>
    </source>
</reference>
<keyword evidence="1 3" id="KW-0813">Transport</keyword>
<keyword evidence="2 6" id="KW-0732">Signal</keyword>
<feature type="chain" id="PRO_5039671484" evidence="6">
    <location>
        <begin position="20"/>
        <end position="358"/>
    </location>
</feature>
<dbReference type="AlphaFoldDB" id="A0A2P8H1K6"/>
<evidence type="ECO:0000313" key="7">
    <source>
        <dbReference type="EMBL" id="PSL40080.1"/>
    </source>
</evidence>
<dbReference type="GO" id="GO:0030001">
    <property type="term" value="P:metal ion transport"/>
    <property type="evidence" value="ECO:0007669"/>
    <property type="project" value="InterPro"/>
</dbReference>
<dbReference type="PROSITE" id="PS51257">
    <property type="entry name" value="PROKAR_LIPOPROTEIN"/>
    <property type="match status" value="1"/>
</dbReference>
<dbReference type="Pfam" id="PF01297">
    <property type="entry name" value="ZnuA"/>
    <property type="match status" value="1"/>
</dbReference>
<gene>
    <name evidence="7" type="ORF">B0H99_10693</name>
</gene>
<feature type="region of interest" description="Disordered" evidence="5">
    <location>
        <begin position="121"/>
        <end position="189"/>
    </location>
</feature>
<feature type="signal peptide" evidence="6">
    <location>
        <begin position="1"/>
        <end position="19"/>
    </location>
</feature>
<evidence type="ECO:0000313" key="8">
    <source>
        <dbReference type="Proteomes" id="UP000242682"/>
    </source>
</evidence>
<sequence length="358" mass="40449">MKKLLLPILLLLLLVSACGETEERAADSTEETKLKIHTTVYPLTYFTERIGRDRVEVQSIYPAGANEHTFEPTQQDMLSLADADAVLYIGLGLEGFIDNAKKTLKNEQVKFVATADAISKSELGEGHDHSHEATEEEQGHEHAATEEEHAHDHEATEEEHAHDHEATEEEHDHEHEATEKDHDHGEFDPHIWISPALSQKLAESIKNELIAQDKEHAEEYEANYQELVDELKALDQSFQEMAANAQKKTFFVSHAAFGYLADSYGLQQVAVAGLNSQDEPSQKQLVEIVKQAEELGIRYIAFEQNVSSRLTEVIQKEVNAEAVLLHNLSVLTQEEIDQGETYFTLMEKNRETFEKILE</sequence>
<comment type="caution">
    <text evidence="7">The sequence shown here is derived from an EMBL/GenBank/DDBJ whole genome shotgun (WGS) entry which is preliminary data.</text>
</comment>
<evidence type="ECO:0000256" key="1">
    <source>
        <dbReference type="ARBA" id="ARBA00022448"/>
    </source>
</evidence>
<feature type="compositionally biased region" description="Basic and acidic residues" evidence="5">
    <location>
        <begin position="122"/>
        <end position="189"/>
    </location>
</feature>
<dbReference type="InterPro" id="IPR050492">
    <property type="entry name" value="Bact_metal-bind_prot9"/>
</dbReference>
<evidence type="ECO:0000256" key="6">
    <source>
        <dbReference type="SAM" id="SignalP"/>
    </source>
</evidence>
<dbReference type="PRINTS" id="PR00691">
    <property type="entry name" value="ADHESINB"/>
</dbReference>
<dbReference type="SUPFAM" id="SSF53807">
    <property type="entry name" value="Helical backbone' metal receptor"/>
    <property type="match status" value="1"/>
</dbReference>
<name>A0A2P8H1K6_9BACL</name>
<dbReference type="GO" id="GO:0046872">
    <property type="term" value="F:metal ion binding"/>
    <property type="evidence" value="ECO:0007669"/>
    <property type="project" value="InterPro"/>
</dbReference>
<dbReference type="InterPro" id="IPR006128">
    <property type="entry name" value="Lipoprotein_PsaA-like"/>
</dbReference>
<accession>A0A2P8H1K6</accession>
<dbReference type="InterPro" id="IPR006129">
    <property type="entry name" value="AdhesinB"/>
</dbReference>
<evidence type="ECO:0000256" key="5">
    <source>
        <dbReference type="SAM" id="MobiDB-lite"/>
    </source>
</evidence>
<organism evidence="7 8">
    <name type="scientific">Planomicrobium soli</name>
    <dbReference type="NCBI Taxonomy" id="1176648"/>
    <lineage>
        <taxon>Bacteria</taxon>
        <taxon>Bacillati</taxon>
        <taxon>Bacillota</taxon>
        <taxon>Bacilli</taxon>
        <taxon>Bacillales</taxon>
        <taxon>Caryophanaceae</taxon>
        <taxon>Planomicrobium</taxon>
    </lineage>
</organism>
<comment type="similarity">
    <text evidence="3">Belongs to the bacterial solute-binding protein 9 family.</text>
</comment>
<feature type="coiled-coil region" evidence="4">
    <location>
        <begin position="210"/>
        <end position="244"/>
    </location>
</feature>
<evidence type="ECO:0000256" key="2">
    <source>
        <dbReference type="ARBA" id="ARBA00022729"/>
    </source>
</evidence>
<evidence type="ECO:0000256" key="4">
    <source>
        <dbReference type="SAM" id="Coils"/>
    </source>
</evidence>
<proteinExistence type="inferred from homology"/>